<dbReference type="AlphaFoldDB" id="A0A1C3EEJ2"/>
<keyword evidence="1" id="KW-0732">Signal</keyword>
<gene>
    <name evidence="2" type="ORF">A8L45_15620</name>
</gene>
<organism evidence="2 3">
    <name type="scientific">Veronia pacifica</name>
    <dbReference type="NCBI Taxonomy" id="1080227"/>
    <lineage>
        <taxon>Bacteria</taxon>
        <taxon>Pseudomonadati</taxon>
        <taxon>Pseudomonadota</taxon>
        <taxon>Gammaproteobacteria</taxon>
        <taxon>Vibrionales</taxon>
        <taxon>Vibrionaceae</taxon>
        <taxon>Veronia</taxon>
    </lineage>
</organism>
<dbReference type="OrthoDB" id="6195299at2"/>
<dbReference type="Pfam" id="PF09839">
    <property type="entry name" value="DUF2066"/>
    <property type="match status" value="1"/>
</dbReference>
<comment type="caution">
    <text evidence="2">The sequence shown here is derived from an EMBL/GenBank/DDBJ whole genome shotgun (WGS) entry which is preliminary data.</text>
</comment>
<feature type="signal peptide" evidence="1">
    <location>
        <begin position="1"/>
        <end position="20"/>
    </location>
</feature>
<keyword evidence="3" id="KW-1185">Reference proteome</keyword>
<sequence length="143" mass="15708">MLRLLVLISTLFLASFTTFASSLYNAEVMVEDSDAATELAAKQKAMLEVLVRVSGQSEIVDNPVVKKSLGSVDTFISSVGYGEKNEQKTLVAGFESSKIRALLIQADATLWGEPRPYVLFWLIEDTLTAVRCFGSNLKTKKLL</sequence>
<dbReference type="Proteomes" id="UP000094936">
    <property type="component" value="Unassembled WGS sequence"/>
</dbReference>
<name>A0A1C3EEJ2_9GAMM</name>
<accession>A0A1C3EEJ2</accession>
<dbReference type="STRING" id="1080227.A8L45_15620"/>
<evidence type="ECO:0000256" key="1">
    <source>
        <dbReference type="SAM" id="SignalP"/>
    </source>
</evidence>
<reference evidence="2 3" key="1">
    <citation type="submission" date="2016-05" db="EMBL/GenBank/DDBJ databases">
        <title>Genomic Taxonomy of the Vibrionaceae.</title>
        <authorList>
            <person name="Gomez-Gil B."/>
            <person name="Enciso-Ibarra J."/>
        </authorList>
    </citation>
    <scope>NUCLEOTIDE SEQUENCE [LARGE SCALE GENOMIC DNA]</scope>
    <source>
        <strain evidence="2 3">CAIM 1920</strain>
    </source>
</reference>
<proteinExistence type="predicted"/>
<dbReference type="InterPro" id="IPR018642">
    <property type="entry name" value="DUF2066"/>
</dbReference>
<protein>
    <recommendedName>
        <fullName evidence="4">DUF2066 domain-containing protein</fullName>
    </recommendedName>
</protein>
<feature type="chain" id="PRO_5008673080" description="DUF2066 domain-containing protein" evidence="1">
    <location>
        <begin position="21"/>
        <end position="143"/>
    </location>
</feature>
<evidence type="ECO:0000313" key="3">
    <source>
        <dbReference type="Proteomes" id="UP000094936"/>
    </source>
</evidence>
<evidence type="ECO:0000313" key="2">
    <source>
        <dbReference type="EMBL" id="ODA31672.1"/>
    </source>
</evidence>
<evidence type="ECO:0008006" key="4">
    <source>
        <dbReference type="Google" id="ProtNLM"/>
    </source>
</evidence>
<dbReference type="EMBL" id="LYBM01000031">
    <property type="protein sequence ID" value="ODA31672.1"/>
    <property type="molecule type" value="Genomic_DNA"/>
</dbReference>